<evidence type="ECO:0000313" key="2">
    <source>
        <dbReference type="EMBL" id="MFC6315080.1"/>
    </source>
</evidence>
<dbReference type="Proteomes" id="UP001596310">
    <property type="component" value="Unassembled WGS sequence"/>
</dbReference>
<name>A0ABW1UM99_9LACO</name>
<proteinExistence type="predicted"/>
<feature type="region of interest" description="Disordered" evidence="1">
    <location>
        <begin position="1"/>
        <end position="46"/>
    </location>
</feature>
<sequence length="184" mass="20639">MLAPDENKVNQVINPQSKEIANQTKREYQKSTRESSPSVPKVADDQSSAVLAVSSFSGNRQGAAQPQTATAPSSPLAQALAKELLVAIRQHLPRLRQPDLGTWAEVFQQMLTVDQRAVSELRQLIAWSQQDSFWQSVILDAKKFRQHFDQMAAQQQRPARSQVPTKAQVIIPSWLREQEAQEAQ</sequence>
<feature type="compositionally biased region" description="Basic and acidic residues" evidence="1">
    <location>
        <begin position="24"/>
        <end position="33"/>
    </location>
</feature>
<gene>
    <name evidence="2" type="ORF">ACFQHW_05780</name>
</gene>
<comment type="caution">
    <text evidence="2">The sequence shown here is derived from an EMBL/GenBank/DDBJ whole genome shotgun (WGS) entry which is preliminary data.</text>
</comment>
<feature type="compositionally biased region" description="Polar residues" evidence="1">
    <location>
        <begin position="9"/>
        <end position="23"/>
    </location>
</feature>
<accession>A0ABW1UM99</accession>
<evidence type="ECO:0000313" key="3">
    <source>
        <dbReference type="Proteomes" id="UP001596310"/>
    </source>
</evidence>
<keyword evidence="3" id="KW-1185">Reference proteome</keyword>
<reference evidence="3" key="1">
    <citation type="journal article" date="2019" name="Int. J. Syst. Evol. Microbiol.">
        <title>The Global Catalogue of Microorganisms (GCM) 10K type strain sequencing project: providing services to taxonomists for standard genome sequencing and annotation.</title>
        <authorList>
            <consortium name="The Broad Institute Genomics Platform"/>
            <consortium name="The Broad Institute Genome Sequencing Center for Infectious Disease"/>
            <person name="Wu L."/>
            <person name="Ma J."/>
        </authorList>
    </citation>
    <scope>NUCLEOTIDE SEQUENCE [LARGE SCALE GENOMIC DNA]</scope>
    <source>
        <strain evidence="3">CCM 8897</strain>
    </source>
</reference>
<dbReference type="EMBL" id="JBHSSM010000015">
    <property type="protein sequence ID" value="MFC6315080.1"/>
    <property type="molecule type" value="Genomic_DNA"/>
</dbReference>
<protein>
    <submittedName>
        <fullName evidence="2">Uncharacterized protein</fullName>
    </submittedName>
</protein>
<dbReference type="RefSeq" id="WP_125596120.1">
    <property type="nucleotide sequence ID" value="NZ_JBHSSM010000015.1"/>
</dbReference>
<evidence type="ECO:0000256" key="1">
    <source>
        <dbReference type="SAM" id="MobiDB-lite"/>
    </source>
</evidence>
<organism evidence="2 3">
    <name type="scientific">Lapidilactobacillus achengensis</name>
    <dbReference type="NCBI Taxonomy" id="2486000"/>
    <lineage>
        <taxon>Bacteria</taxon>
        <taxon>Bacillati</taxon>
        <taxon>Bacillota</taxon>
        <taxon>Bacilli</taxon>
        <taxon>Lactobacillales</taxon>
        <taxon>Lactobacillaceae</taxon>
        <taxon>Lapidilactobacillus</taxon>
    </lineage>
</organism>